<keyword evidence="2" id="KW-1185">Reference proteome</keyword>
<dbReference type="PANTHER" id="PTHR11017:SF574">
    <property type="entry name" value="ADP-RIBOSYL CYCLASE_CYCLIC ADP-RIBOSE HYDROLASE"/>
    <property type="match status" value="1"/>
</dbReference>
<name>A0ABM3ZUK6_ZIZJJ</name>
<dbReference type="RefSeq" id="XP_060668171.1">
    <property type="nucleotide sequence ID" value="XM_060812188.1"/>
</dbReference>
<dbReference type="PANTHER" id="PTHR11017">
    <property type="entry name" value="LEUCINE-RICH REPEAT-CONTAINING PROTEIN"/>
    <property type="match status" value="1"/>
</dbReference>
<evidence type="ECO:0000313" key="3">
    <source>
        <dbReference type="RefSeq" id="XP_060668171.1"/>
    </source>
</evidence>
<gene>
    <name evidence="3" type="primary">LOC132799729</name>
</gene>
<dbReference type="Pfam" id="PF01582">
    <property type="entry name" value="TIR"/>
    <property type="match status" value="1"/>
</dbReference>
<dbReference type="Gene3D" id="3.40.50.10140">
    <property type="entry name" value="Toll/interleukin-1 receptor homology (TIR) domain"/>
    <property type="match status" value="1"/>
</dbReference>
<accession>A0ABM3ZUK6</accession>
<dbReference type="SMART" id="SM00255">
    <property type="entry name" value="TIR"/>
    <property type="match status" value="1"/>
</dbReference>
<dbReference type="GeneID" id="132799729"/>
<reference evidence="3" key="1">
    <citation type="submission" date="2025-08" db="UniProtKB">
        <authorList>
            <consortium name="RefSeq"/>
        </authorList>
    </citation>
    <scope>IDENTIFICATION</scope>
    <source>
        <tissue evidence="3">Seedling</tissue>
    </source>
</reference>
<dbReference type="PROSITE" id="PS50104">
    <property type="entry name" value="TIR"/>
    <property type="match status" value="1"/>
</dbReference>
<feature type="domain" description="TIR" evidence="1">
    <location>
        <begin position="1"/>
        <end position="133"/>
    </location>
</feature>
<organism evidence="2 3">
    <name type="scientific">Ziziphus jujuba</name>
    <name type="common">Chinese jujube</name>
    <name type="synonym">Ziziphus sativa</name>
    <dbReference type="NCBI Taxonomy" id="326968"/>
    <lineage>
        <taxon>Eukaryota</taxon>
        <taxon>Viridiplantae</taxon>
        <taxon>Streptophyta</taxon>
        <taxon>Embryophyta</taxon>
        <taxon>Tracheophyta</taxon>
        <taxon>Spermatophyta</taxon>
        <taxon>Magnoliopsida</taxon>
        <taxon>eudicotyledons</taxon>
        <taxon>Gunneridae</taxon>
        <taxon>Pentapetalae</taxon>
        <taxon>rosids</taxon>
        <taxon>fabids</taxon>
        <taxon>Rosales</taxon>
        <taxon>Rhamnaceae</taxon>
        <taxon>Paliureae</taxon>
        <taxon>Ziziphus</taxon>
    </lineage>
</organism>
<evidence type="ECO:0000259" key="1">
    <source>
        <dbReference type="PROSITE" id="PS50104"/>
    </source>
</evidence>
<evidence type="ECO:0000313" key="2">
    <source>
        <dbReference type="Proteomes" id="UP001652623"/>
    </source>
</evidence>
<dbReference type="Proteomes" id="UP001652623">
    <property type="component" value="Chromosome 10"/>
</dbReference>
<dbReference type="InterPro" id="IPR000157">
    <property type="entry name" value="TIR_dom"/>
</dbReference>
<dbReference type="InterPro" id="IPR044974">
    <property type="entry name" value="Disease_R_plants"/>
</dbReference>
<proteinExistence type="predicted"/>
<dbReference type="InterPro" id="IPR035897">
    <property type="entry name" value="Toll_tir_struct_dom_sf"/>
</dbReference>
<sequence length="184" mass="21086">MDHRLERVEEISLALHRAIQVSKVSVIIFSENYASSTSCLNEFVQTIKCKRRNGQFVIPVFYCIDPSYVRKQQGTYAVAFAMLEQHFRDRIHKVQEWRAALTEATNLSGFDSWVIRPESKLVEAIVEDVLRKLNHISTSDLKGLVDGLRKLSRYYALVYLLFACSAAQKVIIALDDVNTAFQLE</sequence>
<protein>
    <submittedName>
        <fullName evidence="3">Disease resistance protein RPS6-like</fullName>
    </submittedName>
</protein>
<dbReference type="SUPFAM" id="SSF52200">
    <property type="entry name" value="Toll/Interleukin receptor TIR domain"/>
    <property type="match status" value="1"/>
</dbReference>